<dbReference type="PROSITE" id="PS00107">
    <property type="entry name" value="PROTEIN_KINASE_ATP"/>
    <property type="match status" value="1"/>
</dbReference>
<dbReference type="GO" id="GO:0009893">
    <property type="term" value="P:positive regulation of metabolic process"/>
    <property type="evidence" value="ECO:0007669"/>
    <property type="project" value="UniProtKB-ARBA"/>
</dbReference>
<evidence type="ECO:0000256" key="1">
    <source>
        <dbReference type="ARBA" id="ARBA00012513"/>
    </source>
</evidence>
<evidence type="ECO:0000256" key="10">
    <source>
        <dbReference type="PIRSR" id="PIRSR000660-1"/>
    </source>
</evidence>
<dbReference type="PROSITE" id="PS00108">
    <property type="entry name" value="PROTEIN_KINASE_ST"/>
    <property type="match status" value="1"/>
</dbReference>
<dbReference type="Gene3D" id="3.10.110.10">
    <property type="entry name" value="Ubiquitin Conjugating Enzyme"/>
    <property type="match status" value="1"/>
</dbReference>
<evidence type="ECO:0000256" key="4">
    <source>
        <dbReference type="ARBA" id="ARBA00022741"/>
    </source>
</evidence>
<dbReference type="InterPro" id="IPR000719">
    <property type="entry name" value="Prot_kinase_dom"/>
</dbReference>
<comment type="catalytic activity">
    <reaction evidence="8">
        <text>L-threonyl-[protein] + ATP = O-phospho-L-threonyl-[protein] + ADP + H(+)</text>
        <dbReference type="Rhea" id="RHEA:46608"/>
        <dbReference type="Rhea" id="RHEA-COMP:11060"/>
        <dbReference type="Rhea" id="RHEA-COMP:11605"/>
        <dbReference type="ChEBI" id="CHEBI:15378"/>
        <dbReference type="ChEBI" id="CHEBI:30013"/>
        <dbReference type="ChEBI" id="CHEBI:30616"/>
        <dbReference type="ChEBI" id="CHEBI:61977"/>
        <dbReference type="ChEBI" id="CHEBI:456216"/>
        <dbReference type="EC" id="2.7.11.1"/>
    </reaction>
</comment>
<evidence type="ECO:0000256" key="9">
    <source>
        <dbReference type="ARBA" id="ARBA00048679"/>
    </source>
</evidence>
<keyword evidence="6 11" id="KW-0067">ATP-binding</keyword>
<feature type="domain" description="Protein kinase" evidence="14">
    <location>
        <begin position="518"/>
        <end position="939"/>
    </location>
</feature>
<dbReference type="InterPro" id="IPR041715">
    <property type="entry name" value="HisRS-like_core"/>
</dbReference>
<feature type="compositionally biased region" description="Acidic residues" evidence="13">
    <location>
        <begin position="654"/>
        <end position="668"/>
    </location>
</feature>
<evidence type="ECO:0000256" key="8">
    <source>
        <dbReference type="ARBA" id="ARBA00047899"/>
    </source>
</evidence>
<dbReference type="RefSeq" id="XP_030764956.1">
    <property type="nucleotide sequence ID" value="XM_030909096.1"/>
</dbReference>
<dbReference type="PIRSF" id="PIRSF000660">
    <property type="entry name" value="Ser/Thr_PK_GCN2"/>
    <property type="match status" value="1"/>
</dbReference>
<feature type="region of interest" description="Disordered" evidence="13">
    <location>
        <begin position="639"/>
        <end position="720"/>
    </location>
</feature>
<evidence type="ECO:0000256" key="11">
    <source>
        <dbReference type="PIRSR" id="PIRSR000660-2"/>
    </source>
</evidence>
<dbReference type="InterPro" id="IPR006575">
    <property type="entry name" value="RWD_dom"/>
</dbReference>
<dbReference type="SMART" id="SM00220">
    <property type="entry name" value="S_TKc"/>
    <property type="match status" value="1"/>
</dbReference>
<dbReference type="GO" id="GO:0000077">
    <property type="term" value="P:DNA damage checkpoint signaling"/>
    <property type="evidence" value="ECO:0007669"/>
    <property type="project" value="InterPro"/>
</dbReference>
<dbReference type="PROSITE" id="PS50011">
    <property type="entry name" value="PROTEIN_KINASE_DOM"/>
    <property type="match status" value="2"/>
</dbReference>
<dbReference type="Pfam" id="PF05773">
    <property type="entry name" value="RWD"/>
    <property type="match status" value="1"/>
</dbReference>
<comment type="similarity">
    <text evidence="7">Belongs to the protein kinase superfamily. Ser/Thr protein kinase family. GCN2 subfamily.</text>
</comment>
<feature type="active site" description="Proton acceptor" evidence="10">
    <location>
        <position position="783"/>
    </location>
</feature>
<dbReference type="SUPFAM" id="SSF55681">
    <property type="entry name" value="Class II aaRS and biotin synthetases"/>
    <property type="match status" value="1"/>
</dbReference>
<dbReference type="GO" id="GO:0005634">
    <property type="term" value="C:nucleus"/>
    <property type="evidence" value="ECO:0007669"/>
    <property type="project" value="TreeGrafter"/>
</dbReference>
<dbReference type="SUPFAM" id="SSF56112">
    <property type="entry name" value="Protein kinase-like (PK-like)"/>
    <property type="match status" value="2"/>
</dbReference>
<dbReference type="SMART" id="SM00591">
    <property type="entry name" value="RWD"/>
    <property type="match status" value="1"/>
</dbReference>
<keyword evidence="3" id="KW-0808">Transferase</keyword>
<dbReference type="InterPro" id="IPR017441">
    <property type="entry name" value="Protein_kinase_ATP_BS"/>
</dbReference>
<dbReference type="RefSeq" id="XP_030764957.1">
    <property type="nucleotide sequence ID" value="XM_030909097.1"/>
</dbReference>
<evidence type="ECO:0000313" key="19">
    <source>
        <dbReference type="RefSeq" id="XP_030764958.1"/>
    </source>
</evidence>
<name>A0A6J2YNT3_SITOR</name>
<dbReference type="GO" id="GO:0005829">
    <property type="term" value="C:cytosol"/>
    <property type="evidence" value="ECO:0007669"/>
    <property type="project" value="TreeGrafter"/>
</dbReference>
<dbReference type="InterPro" id="IPR008271">
    <property type="entry name" value="Ser/Thr_kinase_AS"/>
</dbReference>
<feature type="binding site" evidence="11">
    <location>
        <begin position="524"/>
        <end position="532"/>
    </location>
    <ligand>
        <name>ATP</name>
        <dbReference type="ChEBI" id="CHEBI:30616"/>
    </ligand>
</feature>
<dbReference type="RefSeq" id="XP_030764958.1">
    <property type="nucleotide sequence ID" value="XM_030909098.1"/>
</dbReference>
<organism evidence="16 17">
    <name type="scientific">Sitophilus oryzae</name>
    <name type="common">Rice weevil</name>
    <name type="synonym">Curculio oryzae</name>
    <dbReference type="NCBI Taxonomy" id="7048"/>
    <lineage>
        <taxon>Eukaryota</taxon>
        <taxon>Metazoa</taxon>
        <taxon>Ecdysozoa</taxon>
        <taxon>Arthropoda</taxon>
        <taxon>Hexapoda</taxon>
        <taxon>Insecta</taxon>
        <taxon>Pterygota</taxon>
        <taxon>Neoptera</taxon>
        <taxon>Endopterygota</taxon>
        <taxon>Coleoptera</taxon>
        <taxon>Polyphaga</taxon>
        <taxon>Cucujiformia</taxon>
        <taxon>Curculionidae</taxon>
        <taxon>Dryophthorinae</taxon>
        <taxon>Sitophilus</taxon>
    </lineage>
</organism>
<dbReference type="InterPro" id="IPR045864">
    <property type="entry name" value="aa-tRNA-synth_II/BPL/LPL"/>
</dbReference>
<dbReference type="PANTHER" id="PTHR11042:SF136">
    <property type="entry name" value="EIF-2-ALPHA KINASE GCN2"/>
    <property type="match status" value="1"/>
</dbReference>
<dbReference type="Gene3D" id="3.30.200.20">
    <property type="entry name" value="Phosphorylase Kinase, domain 1"/>
    <property type="match status" value="1"/>
</dbReference>
<feature type="compositionally biased region" description="Low complexity" evidence="13">
    <location>
        <begin position="706"/>
        <end position="716"/>
    </location>
</feature>
<protein>
    <recommendedName>
        <fullName evidence="1">non-specific serine/threonine protein kinase</fullName>
        <ecNumber evidence="1">2.7.11.1</ecNumber>
    </recommendedName>
</protein>
<evidence type="ECO:0000256" key="5">
    <source>
        <dbReference type="ARBA" id="ARBA00022777"/>
    </source>
</evidence>
<evidence type="ECO:0000256" key="6">
    <source>
        <dbReference type="ARBA" id="ARBA00022840"/>
    </source>
</evidence>
<feature type="domain" description="Protein kinase" evidence="14">
    <location>
        <begin position="247"/>
        <end position="472"/>
    </location>
</feature>
<dbReference type="EC" id="2.7.11.1" evidence="1"/>
<keyword evidence="5 17" id="KW-0418">Kinase</keyword>
<dbReference type="Pfam" id="PF00069">
    <property type="entry name" value="Pkinase"/>
    <property type="match status" value="3"/>
</dbReference>
<evidence type="ECO:0000313" key="16">
    <source>
        <dbReference type="Proteomes" id="UP000504635"/>
    </source>
</evidence>
<gene>
    <name evidence="17 18 19" type="primary">LOC115889155</name>
</gene>
<feature type="region of interest" description="Disordered" evidence="13">
    <location>
        <begin position="146"/>
        <end position="217"/>
    </location>
</feature>
<dbReference type="GO" id="GO:1990625">
    <property type="term" value="P:negative regulation of cytoplasmic translational initiation in response to stress"/>
    <property type="evidence" value="ECO:0007669"/>
    <property type="project" value="TreeGrafter"/>
</dbReference>
<dbReference type="OrthoDB" id="6778822at2759"/>
<dbReference type="Proteomes" id="UP000504635">
    <property type="component" value="Unplaced"/>
</dbReference>
<reference evidence="17 18" key="1">
    <citation type="submission" date="2025-04" db="UniProtKB">
        <authorList>
            <consortium name="RefSeq"/>
        </authorList>
    </citation>
    <scope>IDENTIFICATION</scope>
    <source>
        <tissue evidence="17 18">Gonads</tissue>
    </source>
</reference>
<accession>A0A6J2YNT3</accession>
<dbReference type="InterPro" id="IPR050339">
    <property type="entry name" value="CC_SR_Kinase"/>
</dbReference>
<dbReference type="GeneID" id="115889155"/>
<proteinExistence type="inferred from homology"/>
<keyword evidence="2" id="KW-0723">Serine/threonine-protein kinase</keyword>
<evidence type="ECO:0000313" key="18">
    <source>
        <dbReference type="RefSeq" id="XP_030764957.1"/>
    </source>
</evidence>
<dbReference type="InterPro" id="IPR016255">
    <property type="entry name" value="Gcn2"/>
</dbReference>
<dbReference type="GO" id="GO:0004694">
    <property type="term" value="F:eukaryotic translation initiation factor 2alpha kinase activity"/>
    <property type="evidence" value="ECO:0007669"/>
    <property type="project" value="InterPro"/>
</dbReference>
<dbReference type="KEGG" id="soy:115889155"/>
<dbReference type="Gene3D" id="3.30.930.10">
    <property type="entry name" value="Bira Bifunctional Protein, Domain 2"/>
    <property type="match status" value="1"/>
</dbReference>
<dbReference type="CDD" id="cd23823">
    <property type="entry name" value="RWD_GCN2"/>
    <property type="match status" value="1"/>
</dbReference>
<dbReference type="InterPro" id="IPR011009">
    <property type="entry name" value="Kinase-like_dom_sf"/>
</dbReference>
<dbReference type="InterPro" id="IPR016135">
    <property type="entry name" value="UBQ-conjugating_enzyme/RWD"/>
</dbReference>
<keyword evidence="4 11" id="KW-0547">Nucleotide-binding</keyword>
<evidence type="ECO:0000256" key="3">
    <source>
        <dbReference type="ARBA" id="ARBA00022679"/>
    </source>
</evidence>
<evidence type="ECO:0000259" key="14">
    <source>
        <dbReference type="PROSITE" id="PS50011"/>
    </source>
</evidence>
<feature type="compositionally biased region" description="Basic and acidic residues" evidence="13">
    <location>
        <begin position="691"/>
        <end position="705"/>
    </location>
</feature>
<comment type="catalytic activity">
    <reaction evidence="9">
        <text>L-seryl-[protein] + ATP = O-phospho-L-seryl-[protein] + ADP + H(+)</text>
        <dbReference type="Rhea" id="RHEA:17989"/>
        <dbReference type="Rhea" id="RHEA-COMP:9863"/>
        <dbReference type="Rhea" id="RHEA-COMP:11604"/>
        <dbReference type="ChEBI" id="CHEBI:15378"/>
        <dbReference type="ChEBI" id="CHEBI:29999"/>
        <dbReference type="ChEBI" id="CHEBI:30616"/>
        <dbReference type="ChEBI" id="CHEBI:83421"/>
        <dbReference type="ChEBI" id="CHEBI:456216"/>
        <dbReference type="EC" id="2.7.11.1"/>
    </reaction>
</comment>
<dbReference type="GO" id="GO:0005524">
    <property type="term" value="F:ATP binding"/>
    <property type="evidence" value="ECO:0007669"/>
    <property type="project" value="UniProtKB-UniRule"/>
</dbReference>
<dbReference type="PANTHER" id="PTHR11042">
    <property type="entry name" value="EUKARYOTIC TRANSLATION INITIATION FACTOR 2-ALPHA KINASE EIF2-ALPHA KINASE -RELATED"/>
    <property type="match status" value="1"/>
</dbReference>
<sequence>MSSEESPAARQKSEFTALRAIYGKDIKDLRKKPAWNNWSPLDLAVTLTPQIGSSGNQEVYVQVDLHVICPEEYPIKAPKVLLENGKGMSQTILLKLTEELQLQAKELEGTEMIYELCQHIREKLHQHNKPAMKSLYHEMLLTQEEKKREQELQKQLEEDRNKETMMKEVKERQEMLKSEARLRRERQRSTSENEADGELQRKFSLTNRKRHNSSTESSDEFVCNHRGVVCLDFNGREIQRGQCIRHIEPNNVIFVGIDTETGELTEISQWRLEIKNNDTTQLLKILSNVEQELNYYVTKLKHTNLSHYLGFKHEIVENQVYVYILKEFISGSNCCSLFTSPNIKVEINFLKHLAKGVLTAIDYLHRNNVVHKNIGDFCVFVSEKGVIKVSDYSIHRRMLDLLSPVHVYYSKKGDIFDFGKFILALLGQNIANDNVEIPNLIQSDLYDFLTRCLNKDEKSRYTANQLLNHPFFHKTIVHFSPQQALQDLPLERNVSPEITHNLSASSTGNSQSRIDNEFEILEHLGKGAFGDVLKARNKLDGGYYAIKRIRLNPKNKVLSKKIVREVTLLSRLNHENVVRYYNSWIETTTVKGDAEENSSFSATTTETDQRMPKVVRKDDFTLNDDIERLAPPMKNVEISITYDSKSQAPYDESSSSDDDDEDDDDDSSNDAYSKSPVIKFSTTNSDSDSIEFDRGSDAESSKTSESKTASLSKSTAGPVNDSSQDILLQLDYLYIQMEFCEKSTLRTAIDRDLYLDQDRVWRLFREIVEGLAHIHQQGMIHRDLKPVNIFLDYSDHVKIGDFGLATTIRIAMRSRQGEYFGVTKSQAESLKEDMPDESKTGHIGTALYIAPEINSSGKANYNQKVDIYSLGIILFEMCYKPLDTGMERIKILNKLRMKDVGFPSDFDDNDRARFLIKWLLNHDISNRPTSQELLQSEYLPPPVLEERELQELVRHTLSNPQLKGYRYLISSCFKQTITLAQDITYDRDPTAPSLSKPLNLYEFVRDVCIKIFKQHGGQNLATPLLMPKSKYYEEIESCVKLMTHFGNIVLLPHDLRVPFARYIAWNNINLLRRYAVERVYKEKKVFGFLPREFYECAFDIVSPTKGYLMSDAEILYIVYEIIKELPGIANMHFVIKLNHTGLLKAILLYCGLKEKQEELFKLLLDIKEGKVPKLQIHTFLQQRGLSDNMIHVLVNLLYSEYEMDKVVNQFQMIIKKKSSEASNLAKEALAELRTIVDNAELYGIDFDFVVAPGLVYNVQQYSGMICQFVCELKKKRKHDNKEVVAIGGRYDAMIAYYRNIMEQTNMITKDVQQSAVGISISLDKLVQAIQKEDSEELPKVTTLDTVVCSVGSNHLLKEKIKMLKCLWRHGIKSSLIEETNSVEVQEQLMKIGVPHAFIFKDNDQVRVKSWDVSSKDSFDKFQEKTYNTLDLQDNFSKLFRSRSDSIVEGTQTSNILSRSESKNSYTDKNDSEPVVDIVLVISGKASSTAKRRYDMQTRTQLDGLFKKLCGFITVVGITAESNIVRTLNSYLDFKSEDVFFRAAEECISKHQKERQYINEICDEIWNVKMRKTNPTIVLFSLKDNFYKVLV</sequence>
<dbReference type="FunFam" id="3.10.110.10:FF:000050">
    <property type="entry name" value="eIF-2-alpha kinase GCN2"/>
    <property type="match status" value="1"/>
</dbReference>
<dbReference type="SUPFAM" id="SSF54495">
    <property type="entry name" value="UBC-like"/>
    <property type="match status" value="1"/>
</dbReference>
<dbReference type="Gene3D" id="1.10.510.10">
    <property type="entry name" value="Transferase(Phosphotransferase) domain 1"/>
    <property type="match status" value="2"/>
</dbReference>
<dbReference type="Pfam" id="PF13393">
    <property type="entry name" value="tRNA-synt_His"/>
    <property type="match status" value="1"/>
</dbReference>
<dbReference type="CDD" id="cd14046">
    <property type="entry name" value="STKc_EIF2AK4_GCN2_rpt2"/>
    <property type="match status" value="1"/>
</dbReference>
<evidence type="ECO:0000259" key="15">
    <source>
        <dbReference type="PROSITE" id="PS50908"/>
    </source>
</evidence>
<dbReference type="CTD" id="43709"/>
<evidence type="ECO:0000256" key="2">
    <source>
        <dbReference type="ARBA" id="ARBA00022527"/>
    </source>
</evidence>
<dbReference type="PROSITE" id="PS50908">
    <property type="entry name" value="RWD"/>
    <property type="match status" value="1"/>
</dbReference>
<feature type="domain" description="RWD" evidence="15">
    <location>
        <begin position="13"/>
        <end position="127"/>
    </location>
</feature>
<evidence type="ECO:0000256" key="12">
    <source>
        <dbReference type="PROSITE-ProRule" id="PRU10141"/>
    </source>
</evidence>
<feature type="binding site" evidence="11 12">
    <location>
        <position position="547"/>
    </location>
    <ligand>
        <name>ATP</name>
        <dbReference type="ChEBI" id="CHEBI:30616"/>
    </ligand>
</feature>
<evidence type="ECO:0000313" key="17">
    <source>
        <dbReference type="RefSeq" id="XP_030764956.1"/>
    </source>
</evidence>
<evidence type="ECO:0000256" key="7">
    <source>
        <dbReference type="ARBA" id="ARBA00037982"/>
    </source>
</evidence>
<feature type="compositionally biased region" description="Basic and acidic residues" evidence="13">
    <location>
        <begin position="146"/>
        <end position="191"/>
    </location>
</feature>
<keyword evidence="16" id="KW-1185">Reference proteome</keyword>
<evidence type="ECO:0000256" key="13">
    <source>
        <dbReference type="SAM" id="MobiDB-lite"/>
    </source>
</evidence>